<reference evidence="8 9" key="1">
    <citation type="submission" date="2016-11" db="EMBL/GenBank/DDBJ databases">
        <title>The macronuclear genome of Stentor coeruleus: a giant cell with tiny introns.</title>
        <authorList>
            <person name="Slabodnick M."/>
            <person name="Ruby J.G."/>
            <person name="Reiff S.B."/>
            <person name="Swart E.C."/>
            <person name="Gosai S."/>
            <person name="Prabakaran S."/>
            <person name="Witkowska E."/>
            <person name="Larue G.E."/>
            <person name="Fisher S."/>
            <person name="Freeman R.M."/>
            <person name="Gunawardena J."/>
            <person name="Chu W."/>
            <person name="Stover N.A."/>
            <person name="Gregory B.D."/>
            <person name="Nowacki M."/>
            <person name="Derisi J."/>
            <person name="Roy S.W."/>
            <person name="Marshall W.F."/>
            <person name="Sood P."/>
        </authorList>
    </citation>
    <scope>NUCLEOTIDE SEQUENCE [LARGE SCALE GENOMIC DNA]</scope>
    <source>
        <strain evidence="8">WM001</strain>
    </source>
</reference>
<dbReference type="InterPro" id="IPR036249">
    <property type="entry name" value="Thioredoxin-like_sf"/>
</dbReference>
<dbReference type="Proteomes" id="UP000187209">
    <property type="component" value="Unassembled WGS sequence"/>
</dbReference>
<gene>
    <name evidence="8" type="ORF">SteCoe_13522</name>
</gene>
<keyword evidence="9" id="KW-1185">Reference proteome</keyword>
<dbReference type="PANTHER" id="PTHR13871">
    <property type="entry name" value="THIOREDOXIN"/>
    <property type="match status" value="1"/>
</dbReference>
<evidence type="ECO:0000256" key="2">
    <source>
        <dbReference type="ARBA" id="ARBA00022737"/>
    </source>
</evidence>
<evidence type="ECO:0000259" key="7">
    <source>
        <dbReference type="Pfam" id="PF13905"/>
    </source>
</evidence>
<keyword evidence="2" id="KW-0677">Repeat</keyword>
<dbReference type="PANTHER" id="PTHR13871:SF96">
    <property type="entry name" value="THIOREDOXIN DOMAIN-CONTAINING PROTEIN"/>
    <property type="match status" value="1"/>
</dbReference>
<comment type="caution">
    <text evidence="8">The sequence shown here is derived from an EMBL/GenBank/DDBJ whole genome shotgun (WGS) entry which is preliminary data.</text>
</comment>
<dbReference type="Gene3D" id="3.40.30.10">
    <property type="entry name" value="Glutaredoxin"/>
    <property type="match status" value="1"/>
</dbReference>
<accession>A0A1R2C874</accession>
<keyword evidence="4" id="KW-0520">NAD</keyword>
<evidence type="ECO:0000256" key="6">
    <source>
        <dbReference type="ARBA" id="ARBA00047804"/>
    </source>
</evidence>
<evidence type="ECO:0000256" key="4">
    <source>
        <dbReference type="ARBA" id="ARBA00023027"/>
    </source>
</evidence>
<dbReference type="AlphaFoldDB" id="A0A1R2C874"/>
<sequence length="333" mass="38354">MDLDSRKMGLIRHGHEPAEIQPGCLIGLYFAAHWVPTARNFLSKLIAAYTSINSPTKKFEIIFVSFDRNEDTFEAFSEDMPWLIVPYKNESLRIDLAKKFQISDSFNLVITTASWKIISHNAIDEVKSKAAQAFDFWESISSSVKNYAESPYCEKGHLMGFIDQSYKNHCAYCKSEIIKGWTCLECKLSTCAICQEFYSNSIIEEEFKLQCLHSHQMRHVSKMNEYYMSRFLNSKYTCRTCNQLPDGNGLHCFSCIFDMCIVCAKTAYEKKYQKRCVKGHEIVWTYELSAKIQEKYGKCGFRCEVCGESYMGGGAYACQVCEYYVCIPCVRKT</sequence>
<evidence type="ECO:0000313" key="9">
    <source>
        <dbReference type="Proteomes" id="UP000187209"/>
    </source>
</evidence>
<dbReference type="OrthoDB" id="189920at2759"/>
<comment type="catalytic activity">
    <reaction evidence="5">
        <text>[protein]-dithiol + NAD(+) = [protein]-disulfide + NADH + H(+)</text>
        <dbReference type="Rhea" id="RHEA:18749"/>
        <dbReference type="Rhea" id="RHEA-COMP:10593"/>
        <dbReference type="Rhea" id="RHEA-COMP:10594"/>
        <dbReference type="ChEBI" id="CHEBI:15378"/>
        <dbReference type="ChEBI" id="CHEBI:29950"/>
        <dbReference type="ChEBI" id="CHEBI:50058"/>
        <dbReference type="ChEBI" id="CHEBI:57540"/>
        <dbReference type="ChEBI" id="CHEBI:57945"/>
        <dbReference type="EC" id="1.8.1.8"/>
    </reaction>
</comment>
<keyword evidence="3" id="KW-0560">Oxidoreductase</keyword>
<comment type="catalytic activity">
    <reaction evidence="6">
        <text>[protein]-dithiol + NADP(+) = [protein]-disulfide + NADPH + H(+)</text>
        <dbReference type="Rhea" id="RHEA:18753"/>
        <dbReference type="Rhea" id="RHEA-COMP:10593"/>
        <dbReference type="Rhea" id="RHEA-COMP:10594"/>
        <dbReference type="ChEBI" id="CHEBI:15378"/>
        <dbReference type="ChEBI" id="CHEBI:29950"/>
        <dbReference type="ChEBI" id="CHEBI:50058"/>
        <dbReference type="ChEBI" id="CHEBI:57783"/>
        <dbReference type="ChEBI" id="CHEBI:58349"/>
        <dbReference type="EC" id="1.8.1.8"/>
    </reaction>
</comment>
<dbReference type="Pfam" id="PF13905">
    <property type="entry name" value="Thioredoxin_8"/>
    <property type="match status" value="1"/>
</dbReference>
<evidence type="ECO:0000313" key="8">
    <source>
        <dbReference type="EMBL" id="OMJ85207.1"/>
    </source>
</evidence>
<organism evidence="8 9">
    <name type="scientific">Stentor coeruleus</name>
    <dbReference type="NCBI Taxonomy" id="5963"/>
    <lineage>
        <taxon>Eukaryota</taxon>
        <taxon>Sar</taxon>
        <taxon>Alveolata</taxon>
        <taxon>Ciliophora</taxon>
        <taxon>Postciliodesmatophora</taxon>
        <taxon>Heterotrichea</taxon>
        <taxon>Heterotrichida</taxon>
        <taxon>Stentoridae</taxon>
        <taxon>Stentor</taxon>
    </lineage>
</organism>
<protein>
    <recommendedName>
        <fullName evidence="1">protein-disulfide reductase</fullName>
        <ecNumber evidence="1">1.8.1.8</ecNumber>
    </recommendedName>
</protein>
<proteinExistence type="predicted"/>
<dbReference type="GO" id="GO:0047134">
    <property type="term" value="F:protein-disulfide reductase [NAD(P)H] activity"/>
    <property type="evidence" value="ECO:0007669"/>
    <property type="project" value="UniProtKB-EC"/>
</dbReference>
<dbReference type="InterPro" id="IPR012336">
    <property type="entry name" value="Thioredoxin-like_fold"/>
</dbReference>
<feature type="domain" description="Thioredoxin-like fold" evidence="7">
    <location>
        <begin position="25"/>
        <end position="110"/>
    </location>
</feature>
<dbReference type="EMBL" id="MPUH01000244">
    <property type="protein sequence ID" value="OMJ85207.1"/>
    <property type="molecule type" value="Genomic_DNA"/>
</dbReference>
<dbReference type="SUPFAM" id="SSF52833">
    <property type="entry name" value="Thioredoxin-like"/>
    <property type="match status" value="1"/>
</dbReference>
<name>A0A1R2C874_9CILI</name>
<evidence type="ECO:0000256" key="3">
    <source>
        <dbReference type="ARBA" id="ARBA00023002"/>
    </source>
</evidence>
<evidence type="ECO:0000256" key="1">
    <source>
        <dbReference type="ARBA" id="ARBA00012612"/>
    </source>
</evidence>
<dbReference type="InterPro" id="IPR052259">
    <property type="entry name" value="Nucleoredoxin-like"/>
</dbReference>
<evidence type="ECO:0000256" key="5">
    <source>
        <dbReference type="ARBA" id="ARBA00047388"/>
    </source>
</evidence>
<dbReference type="EC" id="1.8.1.8" evidence="1"/>